<dbReference type="AlphaFoldDB" id="A0AA91V8R5"/>
<feature type="transmembrane region" description="Helical" evidence="1">
    <location>
        <begin position="34"/>
        <end position="59"/>
    </location>
</feature>
<organism evidence="2 3">
    <name type="scientific">Bacillus pseudomycoides</name>
    <dbReference type="NCBI Taxonomy" id="64104"/>
    <lineage>
        <taxon>Bacteria</taxon>
        <taxon>Bacillati</taxon>
        <taxon>Bacillota</taxon>
        <taxon>Bacilli</taxon>
        <taxon>Bacillales</taxon>
        <taxon>Bacillaceae</taxon>
        <taxon>Bacillus</taxon>
        <taxon>Bacillus cereus group</taxon>
    </lineage>
</organism>
<name>A0AA91V8R5_9BACI</name>
<dbReference type="RefSeq" id="WP_097898422.1">
    <property type="nucleotide sequence ID" value="NZ_NVOR01000133.1"/>
</dbReference>
<evidence type="ECO:0000313" key="3">
    <source>
        <dbReference type="Proteomes" id="UP000221020"/>
    </source>
</evidence>
<evidence type="ECO:0000313" key="2">
    <source>
        <dbReference type="EMBL" id="PED80118.1"/>
    </source>
</evidence>
<dbReference type="EMBL" id="NVOR01000133">
    <property type="protein sequence ID" value="PED80118.1"/>
    <property type="molecule type" value="Genomic_DNA"/>
</dbReference>
<keyword evidence="1" id="KW-0812">Transmembrane</keyword>
<evidence type="ECO:0000256" key="1">
    <source>
        <dbReference type="SAM" id="Phobius"/>
    </source>
</evidence>
<keyword evidence="1" id="KW-0472">Membrane</keyword>
<sequence length="69" mass="7221">MGYIAEILSFCLLAVGIGMMSLGKKNADQKIRGIGIGIVACVIILVSPDVITGFIKGWISAGDSTFSMK</sequence>
<proteinExistence type="predicted"/>
<comment type="caution">
    <text evidence="2">The sequence shown here is derived from an EMBL/GenBank/DDBJ whole genome shotgun (WGS) entry which is preliminary data.</text>
</comment>
<protein>
    <submittedName>
        <fullName evidence="2">Uncharacterized protein</fullName>
    </submittedName>
</protein>
<dbReference type="Proteomes" id="UP000221020">
    <property type="component" value="Unassembled WGS sequence"/>
</dbReference>
<accession>A0AA91V8R5</accession>
<keyword evidence="1" id="KW-1133">Transmembrane helix</keyword>
<feature type="transmembrane region" description="Helical" evidence="1">
    <location>
        <begin position="6"/>
        <end position="22"/>
    </location>
</feature>
<reference evidence="2 3" key="1">
    <citation type="submission" date="2017-09" db="EMBL/GenBank/DDBJ databases">
        <title>Large-scale bioinformatics analysis of Bacillus genomes uncovers conserved roles of natural products in bacterial physiology.</title>
        <authorList>
            <consortium name="Agbiome Team Llc"/>
            <person name="Bleich R.M."/>
            <person name="Grubbs K.J."/>
            <person name="Santa Maria K.C."/>
            <person name="Allen S.E."/>
            <person name="Farag S."/>
            <person name="Shank E.A."/>
            <person name="Bowers A."/>
        </authorList>
    </citation>
    <scope>NUCLEOTIDE SEQUENCE [LARGE SCALE GENOMIC DNA]</scope>
    <source>
        <strain evidence="2 3">AFS092012</strain>
    </source>
</reference>
<gene>
    <name evidence="2" type="ORF">CON65_24405</name>
</gene>